<feature type="domain" description="Transferrin-like" evidence="2">
    <location>
        <begin position="174"/>
        <end position="528"/>
    </location>
</feature>
<keyword evidence="1" id="KW-0472">Membrane</keyword>
<name>A0A7S3QU60_DUNTE</name>
<dbReference type="PANTHER" id="PTHR11485">
    <property type="entry name" value="TRANSFERRIN"/>
    <property type="match status" value="1"/>
</dbReference>
<keyword evidence="1" id="KW-1133">Transmembrane helix</keyword>
<feature type="domain" description="Transferrin-like" evidence="2">
    <location>
        <begin position="534"/>
        <end position="864"/>
    </location>
</feature>
<feature type="transmembrane region" description="Helical" evidence="1">
    <location>
        <begin position="1030"/>
        <end position="1052"/>
    </location>
</feature>
<dbReference type="Pfam" id="PF00405">
    <property type="entry name" value="Transferrin"/>
    <property type="match status" value="2"/>
</dbReference>
<protein>
    <recommendedName>
        <fullName evidence="2">Transferrin-like domain-containing protein</fullName>
    </recommendedName>
</protein>
<accession>A0A7S3QU60</accession>
<dbReference type="SUPFAM" id="SSF53850">
    <property type="entry name" value="Periplasmic binding protein-like II"/>
    <property type="match status" value="3"/>
</dbReference>
<keyword evidence="1" id="KW-0812">Transmembrane</keyword>
<reference evidence="3" key="1">
    <citation type="submission" date="2021-01" db="EMBL/GenBank/DDBJ databases">
        <authorList>
            <person name="Corre E."/>
            <person name="Pelletier E."/>
            <person name="Niang G."/>
            <person name="Scheremetjew M."/>
            <person name="Finn R."/>
            <person name="Kale V."/>
            <person name="Holt S."/>
            <person name="Cochrane G."/>
            <person name="Meng A."/>
            <person name="Brown T."/>
            <person name="Cohen L."/>
        </authorList>
    </citation>
    <scope>NUCLEOTIDE SEQUENCE</scope>
    <source>
        <strain evidence="3">CCMP1320</strain>
    </source>
</reference>
<evidence type="ECO:0000256" key="1">
    <source>
        <dbReference type="SAM" id="Phobius"/>
    </source>
</evidence>
<dbReference type="PRINTS" id="PR00422">
    <property type="entry name" value="TRANSFERRIN"/>
</dbReference>
<dbReference type="CDD" id="cd13529">
    <property type="entry name" value="PBP2_transferrin"/>
    <property type="match status" value="2"/>
</dbReference>
<dbReference type="SMART" id="SM00094">
    <property type="entry name" value="TR_FER"/>
    <property type="match status" value="2"/>
</dbReference>
<dbReference type="AlphaFoldDB" id="A0A7S3QU60"/>
<dbReference type="PROSITE" id="PS51408">
    <property type="entry name" value="TRANSFERRIN_LIKE_4"/>
    <property type="match status" value="2"/>
</dbReference>
<organism evidence="3">
    <name type="scientific">Dunaliella tertiolecta</name>
    <name type="common">Green alga</name>
    <dbReference type="NCBI Taxonomy" id="3047"/>
    <lineage>
        <taxon>Eukaryota</taxon>
        <taxon>Viridiplantae</taxon>
        <taxon>Chlorophyta</taxon>
        <taxon>core chlorophytes</taxon>
        <taxon>Chlorophyceae</taxon>
        <taxon>CS clade</taxon>
        <taxon>Chlamydomonadales</taxon>
        <taxon>Dunaliellaceae</taxon>
        <taxon>Dunaliella</taxon>
    </lineage>
</organism>
<evidence type="ECO:0000259" key="2">
    <source>
        <dbReference type="PROSITE" id="PS51408"/>
    </source>
</evidence>
<sequence>MDEENAGGDIAFVKHSTPVDYPTIKKANQGDLTSAGDLSNYVGICDSGCKKLYTPSGSFAMENGKRVYETCNTGKSASNAMVARKEFVDSTAYTALLAAMGLSSAQSAAINAGGQITSSEVANLIDEGQTGLWSDDTERLYKLANPKTGFKDFFTAYDSFEKIRVSDLTEGEEVKVCVPSTSDELVEACSAVMNAQYGGTYEGKDISFKCYKGNSDDNCMKRISEGTDHITTFGGDELFLSHELYGLEALVAESYDDRSTASYYGLAVVKKSMCEGESPAFTGFDKKLQGKKACHTGYRKTAGWVLPVGKMLQGEDPIMPTVTDPNGQVNTDAYSASQFFSRMCAPRTTSDGPSKGGSTYAPLCDLCQEATGVTDSCAGDQDENPYYDYTGAFRCMDEGAGDVAFVKHTTIDDYNGQFGTDKVKEDYRILCDNKCANWDEYLTDGTCITGESASKAVVATQAFKESLLGKAARASLSNFKAAAKEINGEEEFFWSASTSSIIDVADQEFKGDFFQAYSNFQAIRAADALDAGEIRVCISTGSADSCANALNNAYGGAANSVRFSCSLANSDAECLTNVESGQQDITVVGGNELFLANAEHGLVAYVAEVVDTQIDTASYYGVAVVKTQACAAGAAFNKETLQGLVACSTGYRKTSGWVLPVGKMLDDDDLMPQRADPDGDINGDAFSFAKFFRKGVCAPRVVADGPKKGGEKYDELCVACADDCSAEDSYAGYGGALKCMRDNGNSRVAFVKHTTADDEGLTEEEKSELRLLCADGCREWTADNAKSAVCSTGKSATNALVGRKDFDPTKKSNLLSAMGLGGTEMANVDTGMSAAEKNALVNEDETGFWSAETKRLKRLTATDAGFRDFFTAYAQFEAIRASEEFKDPEDSSNIEVRLSGLPEDVLAGKDSNVLSEKQKYNEWVGGFEDEMEKQLEQKCSCEVTVTVIEVTPVNRRRSLLATSADIKSRASGSSADNSKKVTDEINSSKSFSIGDKDYTASNAKASQAETPETPSTRVVEKTEGMHDGGVAGIAVGLFFAGVFATLIIWFIVHRSKGGRGLPDCVQQSQGSFQRMEEMKYNEYNNPTSQHAAPLNGNSGRV</sequence>
<dbReference type="Gene3D" id="3.40.190.10">
    <property type="entry name" value="Periplasmic binding protein-like II"/>
    <property type="match status" value="4"/>
</dbReference>
<dbReference type="InterPro" id="IPR001156">
    <property type="entry name" value="Transferrin-like_dom"/>
</dbReference>
<dbReference type="EMBL" id="HBIP01013569">
    <property type="protein sequence ID" value="CAE0492730.1"/>
    <property type="molecule type" value="Transcribed_RNA"/>
</dbReference>
<gene>
    <name evidence="3" type="ORF">DTER00134_LOCUS7803</name>
</gene>
<evidence type="ECO:0000313" key="3">
    <source>
        <dbReference type="EMBL" id="CAE0492730.1"/>
    </source>
</evidence>
<proteinExistence type="predicted"/>